<feature type="transmembrane region" description="Helical" evidence="1">
    <location>
        <begin position="30"/>
        <end position="52"/>
    </location>
</feature>
<feature type="transmembrane region" description="Helical" evidence="1">
    <location>
        <begin position="72"/>
        <end position="105"/>
    </location>
</feature>
<keyword evidence="1" id="KW-0812">Transmembrane</keyword>
<accession>A0A8J2YIH0</accession>
<dbReference type="AlphaFoldDB" id="A0A8J2YIH0"/>
<evidence type="ECO:0000313" key="2">
    <source>
        <dbReference type="EMBL" id="GGE44991.1"/>
    </source>
</evidence>
<protein>
    <submittedName>
        <fullName evidence="2">Membrane protein</fullName>
    </submittedName>
</protein>
<sequence>MDENPKGDIQLTNFEAPPPKRGFGARVRGYFFTGLLVAGPLAITAYITWWLIHLIDGWVKPLIPATYNPETYLPFAVPGLGLLVAFVALVILGFFTANLVGRWIVGLGERILDRMPFVRSLYKAVKQIFETVFKQDGTSLRRVGLLEWPGPGLWSICLLSEPVNPDITDKISAAGFQWIYIPTTPAPTTGYLVMVRQDSVIEIDMSVDDAFKLLMSMGIIQPQPPAGSLPAKARKVRLTGKKLKTES</sequence>
<dbReference type="EMBL" id="BMCP01000002">
    <property type="protein sequence ID" value="GGE44991.1"/>
    <property type="molecule type" value="Genomic_DNA"/>
</dbReference>
<comment type="caution">
    <text evidence="2">The sequence shown here is derived from an EMBL/GenBank/DDBJ whole genome shotgun (WGS) entry which is preliminary data.</text>
</comment>
<organism evidence="2 3">
    <name type="scientific">Agaricicola taiwanensis</name>
    <dbReference type="NCBI Taxonomy" id="591372"/>
    <lineage>
        <taxon>Bacteria</taxon>
        <taxon>Pseudomonadati</taxon>
        <taxon>Pseudomonadota</taxon>
        <taxon>Alphaproteobacteria</taxon>
        <taxon>Rhodobacterales</taxon>
        <taxon>Paracoccaceae</taxon>
        <taxon>Agaricicola</taxon>
    </lineage>
</organism>
<reference evidence="2" key="2">
    <citation type="submission" date="2020-09" db="EMBL/GenBank/DDBJ databases">
        <authorList>
            <person name="Sun Q."/>
            <person name="Sedlacek I."/>
        </authorList>
    </citation>
    <scope>NUCLEOTIDE SEQUENCE</scope>
    <source>
        <strain evidence="2">CCM 7684</strain>
    </source>
</reference>
<keyword evidence="1" id="KW-0472">Membrane</keyword>
<evidence type="ECO:0000256" key="1">
    <source>
        <dbReference type="SAM" id="Phobius"/>
    </source>
</evidence>
<dbReference type="PANTHER" id="PTHR31876:SF26">
    <property type="entry name" value="PROTEIN LIKE COV 2"/>
    <property type="match status" value="1"/>
</dbReference>
<dbReference type="Proteomes" id="UP000602745">
    <property type="component" value="Unassembled WGS sequence"/>
</dbReference>
<proteinExistence type="predicted"/>
<keyword evidence="3" id="KW-1185">Reference proteome</keyword>
<dbReference type="InterPro" id="IPR007462">
    <property type="entry name" value="COV1-like"/>
</dbReference>
<gene>
    <name evidence="2" type="ORF">GCM10007276_22680</name>
</gene>
<dbReference type="Pfam" id="PF04367">
    <property type="entry name" value="DUF502"/>
    <property type="match status" value="1"/>
</dbReference>
<name>A0A8J2YIH0_9RHOB</name>
<reference evidence="2" key="1">
    <citation type="journal article" date="2014" name="Int. J. Syst. Evol. Microbiol.">
        <title>Complete genome sequence of Corynebacterium casei LMG S-19264T (=DSM 44701T), isolated from a smear-ripened cheese.</title>
        <authorList>
            <consortium name="US DOE Joint Genome Institute (JGI-PGF)"/>
            <person name="Walter F."/>
            <person name="Albersmeier A."/>
            <person name="Kalinowski J."/>
            <person name="Ruckert C."/>
        </authorList>
    </citation>
    <scope>NUCLEOTIDE SEQUENCE</scope>
    <source>
        <strain evidence="2">CCM 7684</strain>
    </source>
</reference>
<dbReference type="PANTHER" id="PTHR31876">
    <property type="entry name" value="COV-LIKE PROTEIN 1"/>
    <property type="match status" value="1"/>
</dbReference>
<evidence type="ECO:0000313" key="3">
    <source>
        <dbReference type="Proteomes" id="UP000602745"/>
    </source>
</evidence>
<keyword evidence="1" id="KW-1133">Transmembrane helix</keyword>